<evidence type="ECO:0000313" key="3">
    <source>
        <dbReference type="EMBL" id="CAL1600557.1"/>
    </source>
</evidence>
<evidence type="ECO:0000256" key="2">
    <source>
        <dbReference type="SAM" id="MobiDB-lite"/>
    </source>
</evidence>
<feature type="compositionally biased region" description="Polar residues" evidence="2">
    <location>
        <begin position="88"/>
        <end position="97"/>
    </location>
</feature>
<feature type="region of interest" description="Disordered" evidence="2">
    <location>
        <begin position="166"/>
        <end position="185"/>
    </location>
</feature>
<reference evidence="3 4" key="1">
    <citation type="submission" date="2024-04" db="EMBL/GenBank/DDBJ databases">
        <authorList>
            <person name="Waldvogel A.-M."/>
            <person name="Schoenle A."/>
        </authorList>
    </citation>
    <scope>NUCLEOTIDE SEQUENCE [LARGE SCALE GENOMIC DNA]</scope>
</reference>
<accession>A0AAV2LDW4</accession>
<dbReference type="EMBL" id="OZ035825">
    <property type="protein sequence ID" value="CAL1600557.1"/>
    <property type="molecule type" value="Genomic_DNA"/>
</dbReference>
<dbReference type="AlphaFoldDB" id="A0AAV2LDW4"/>
<evidence type="ECO:0008006" key="5">
    <source>
        <dbReference type="Google" id="ProtNLM"/>
    </source>
</evidence>
<comment type="similarity">
    <text evidence="1">Belongs to the 'GDXG' lipolytic enzyme family.</text>
</comment>
<evidence type="ECO:0000256" key="1">
    <source>
        <dbReference type="ARBA" id="ARBA00010515"/>
    </source>
</evidence>
<name>A0AAV2LDW4_KNICA</name>
<keyword evidence="4" id="KW-1185">Reference proteome</keyword>
<feature type="compositionally biased region" description="Polar residues" evidence="2">
    <location>
        <begin position="111"/>
        <end position="121"/>
    </location>
</feature>
<sequence>MWTQSLPLHLWSGQSQKLLPVSGTSPTQRPGRHPHSIRDVTHAASGTSPTQRPGRHPHSVRDVTHTVSGTSPTQCLGRHPHSVRDVTHTASGTSPTQRLGRHPHSVRDVTHTASGTSPTQRVDSEELLSYSRADTGPVAMTTLPWVQKQPHSPWLLVHFHGGGFAAQTSKSHEVSDTPSRTSMTK</sequence>
<feature type="region of interest" description="Disordered" evidence="2">
    <location>
        <begin position="14"/>
        <end position="123"/>
    </location>
</feature>
<gene>
    <name evidence="3" type="ORF">KC01_LOCUS28647</name>
</gene>
<organism evidence="3 4">
    <name type="scientific">Knipowitschia caucasica</name>
    <name type="common">Caucasian dwarf goby</name>
    <name type="synonym">Pomatoschistus caucasicus</name>
    <dbReference type="NCBI Taxonomy" id="637954"/>
    <lineage>
        <taxon>Eukaryota</taxon>
        <taxon>Metazoa</taxon>
        <taxon>Chordata</taxon>
        <taxon>Craniata</taxon>
        <taxon>Vertebrata</taxon>
        <taxon>Euteleostomi</taxon>
        <taxon>Actinopterygii</taxon>
        <taxon>Neopterygii</taxon>
        <taxon>Teleostei</taxon>
        <taxon>Neoteleostei</taxon>
        <taxon>Acanthomorphata</taxon>
        <taxon>Gobiaria</taxon>
        <taxon>Gobiiformes</taxon>
        <taxon>Gobioidei</taxon>
        <taxon>Gobiidae</taxon>
        <taxon>Gobiinae</taxon>
        <taxon>Knipowitschia</taxon>
    </lineage>
</organism>
<dbReference type="GO" id="GO:0016787">
    <property type="term" value="F:hydrolase activity"/>
    <property type="evidence" value="ECO:0007669"/>
    <property type="project" value="InterPro"/>
</dbReference>
<dbReference type="InterPro" id="IPR002168">
    <property type="entry name" value="Lipase_GDXG_HIS_AS"/>
</dbReference>
<feature type="compositionally biased region" description="Polar residues" evidence="2">
    <location>
        <begin position="176"/>
        <end position="185"/>
    </location>
</feature>
<feature type="compositionally biased region" description="Polar residues" evidence="2">
    <location>
        <begin position="65"/>
        <end position="74"/>
    </location>
</feature>
<dbReference type="PROSITE" id="PS01173">
    <property type="entry name" value="LIPASE_GDXG_HIS"/>
    <property type="match status" value="1"/>
</dbReference>
<proteinExistence type="inferred from homology"/>
<dbReference type="Proteomes" id="UP001497482">
    <property type="component" value="Chromosome 3"/>
</dbReference>
<evidence type="ECO:0000313" key="4">
    <source>
        <dbReference type="Proteomes" id="UP001497482"/>
    </source>
</evidence>
<protein>
    <recommendedName>
        <fullName evidence="5">Alpha/beta hydrolase fold-3 domain-containing protein</fullName>
    </recommendedName>
</protein>
<feature type="compositionally biased region" description="Polar residues" evidence="2">
    <location>
        <begin position="14"/>
        <end position="28"/>
    </location>
</feature>